<evidence type="ECO:0000259" key="2">
    <source>
        <dbReference type="Pfam" id="PF03732"/>
    </source>
</evidence>
<feature type="compositionally biased region" description="Basic residues" evidence="1">
    <location>
        <begin position="148"/>
        <end position="163"/>
    </location>
</feature>
<dbReference type="Proteomes" id="UP001151760">
    <property type="component" value="Unassembled WGS sequence"/>
</dbReference>
<feature type="compositionally biased region" description="Polar residues" evidence="1">
    <location>
        <begin position="230"/>
        <end position="239"/>
    </location>
</feature>
<name>A0ABQ4ZLF7_9ASTR</name>
<sequence>MATVRRQQDGRKASKGRFRKTVEVRYASPSPQDTMISGSLPVGVIRGTANTTAFLKILAISTNEQTPLSQPTSVVRNTLGKEPVPQDPGRLISDEALREYCNRNYHQILPIIAEKVHQEKVQQEKLKAVKARLNFEETSRHSESGTPIKRRGLKERLRPRYVRSRSGSPEPRHDRPESPKKKGPERKAVFKRLEKGVFHRLKNKGKSVSVHSNDSRRWSHHSSRRDTESCHQSSRSRATGSAPERRYNKRASSRRTEELSESEGSAGGHWKSKLKRQNSGIKDDLSQPWVCEETDPFTPRIRYFDFPKTRMPSHIKTYDESEDPEDHLKIFQSAAKMERWAMPTWCHMFNSTLTGNARVWFDDLLKETINSYDDLKKAFLENYLQYKKCIKDPVEIHNIRQSDEESTEEFVRRYKLECRDVKGAPKCMKISGFMHGITIPELIKQLHDKILKSVDEMMRTNVHLRKHIEEMLKEGKLSHLIKELKQNNGKEQPKISFPPLDEGEGTVRAMDRRTIDKLRRK</sequence>
<evidence type="ECO:0000256" key="1">
    <source>
        <dbReference type="SAM" id="MobiDB-lite"/>
    </source>
</evidence>
<dbReference type="InterPro" id="IPR005162">
    <property type="entry name" value="Retrotrans_gag_dom"/>
</dbReference>
<accession>A0ABQ4ZLF7</accession>
<feature type="domain" description="Retrotransposon gag" evidence="2">
    <location>
        <begin position="348"/>
        <end position="437"/>
    </location>
</feature>
<evidence type="ECO:0000313" key="3">
    <source>
        <dbReference type="EMBL" id="GJS90022.1"/>
    </source>
</evidence>
<dbReference type="EMBL" id="BQNB010011395">
    <property type="protein sequence ID" value="GJS90022.1"/>
    <property type="molecule type" value="Genomic_DNA"/>
</dbReference>
<reference evidence="3" key="1">
    <citation type="journal article" date="2022" name="Int. J. Mol. Sci.">
        <title>Draft Genome of Tanacetum Coccineum: Genomic Comparison of Closely Related Tanacetum-Family Plants.</title>
        <authorList>
            <person name="Yamashiro T."/>
            <person name="Shiraishi A."/>
            <person name="Nakayama K."/>
            <person name="Satake H."/>
        </authorList>
    </citation>
    <scope>NUCLEOTIDE SEQUENCE</scope>
</reference>
<dbReference type="PANTHER" id="PTHR33223:SF11">
    <property type="entry name" value="ELEMENT PROTEIN, PUTATIVE-RELATED"/>
    <property type="match status" value="1"/>
</dbReference>
<dbReference type="PANTHER" id="PTHR33223">
    <property type="entry name" value="CCHC-TYPE DOMAIN-CONTAINING PROTEIN"/>
    <property type="match status" value="1"/>
</dbReference>
<organism evidence="3 4">
    <name type="scientific">Tanacetum coccineum</name>
    <dbReference type="NCBI Taxonomy" id="301880"/>
    <lineage>
        <taxon>Eukaryota</taxon>
        <taxon>Viridiplantae</taxon>
        <taxon>Streptophyta</taxon>
        <taxon>Embryophyta</taxon>
        <taxon>Tracheophyta</taxon>
        <taxon>Spermatophyta</taxon>
        <taxon>Magnoliopsida</taxon>
        <taxon>eudicotyledons</taxon>
        <taxon>Gunneridae</taxon>
        <taxon>Pentapetalae</taxon>
        <taxon>asterids</taxon>
        <taxon>campanulids</taxon>
        <taxon>Asterales</taxon>
        <taxon>Asteraceae</taxon>
        <taxon>Asteroideae</taxon>
        <taxon>Anthemideae</taxon>
        <taxon>Anthemidinae</taxon>
        <taxon>Tanacetum</taxon>
    </lineage>
</organism>
<proteinExistence type="predicted"/>
<gene>
    <name evidence="3" type="ORF">Tco_0772658</name>
</gene>
<keyword evidence="3" id="KW-0548">Nucleotidyltransferase</keyword>
<feature type="region of interest" description="Disordered" evidence="1">
    <location>
        <begin position="487"/>
        <end position="506"/>
    </location>
</feature>
<dbReference type="GO" id="GO:0003964">
    <property type="term" value="F:RNA-directed DNA polymerase activity"/>
    <property type="evidence" value="ECO:0007669"/>
    <property type="project" value="UniProtKB-KW"/>
</dbReference>
<comment type="caution">
    <text evidence="3">The sequence shown here is derived from an EMBL/GenBank/DDBJ whole genome shotgun (WGS) entry which is preliminary data.</text>
</comment>
<feature type="region of interest" description="Disordered" evidence="1">
    <location>
        <begin position="136"/>
        <end position="279"/>
    </location>
</feature>
<keyword evidence="4" id="KW-1185">Reference proteome</keyword>
<dbReference type="Pfam" id="PF03732">
    <property type="entry name" value="Retrotrans_gag"/>
    <property type="match status" value="1"/>
</dbReference>
<protein>
    <submittedName>
        <fullName evidence="3">Reverse transcriptase domain-containing protein</fullName>
    </submittedName>
</protein>
<keyword evidence="3" id="KW-0695">RNA-directed DNA polymerase</keyword>
<reference evidence="3" key="2">
    <citation type="submission" date="2022-01" db="EMBL/GenBank/DDBJ databases">
        <authorList>
            <person name="Yamashiro T."/>
            <person name="Shiraishi A."/>
            <person name="Satake H."/>
            <person name="Nakayama K."/>
        </authorList>
    </citation>
    <scope>NUCLEOTIDE SEQUENCE</scope>
</reference>
<feature type="compositionally biased region" description="Basic and acidic residues" evidence="1">
    <location>
        <begin position="170"/>
        <end position="197"/>
    </location>
</feature>
<evidence type="ECO:0000313" key="4">
    <source>
        <dbReference type="Proteomes" id="UP001151760"/>
    </source>
</evidence>
<keyword evidence="3" id="KW-0808">Transferase</keyword>